<dbReference type="Gene3D" id="3.20.20.80">
    <property type="entry name" value="Glycosidases"/>
    <property type="match status" value="1"/>
</dbReference>
<feature type="chain" id="PRO_5035278522" description="CBM6 domain-containing protein" evidence="1">
    <location>
        <begin position="26"/>
        <end position="562"/>
    </location>
</feature>
<dbReference type="Proteomes" id="UP000612585">
    <property type="component" value="Unassembled WGS sequence"/>
</dbReference>
<reference evidence="3" key="1">
    <citation type="submission" date="2021-01" db="EMBL/GenBank/DDBJ databases">
        <title>Whole genome shotgun sequence of Virgisporangium aurantiacum NBRC 16421.</title>
        <authorList>
            <person name="Komaki H."/>
            <person name="Tamura T."/>
        </authorList>
    </citation>
    <scope>NUCLEOTIDE SEQUENCE</scope>
    <source>
        <strain evidence="3">NBRC 16421</strain>
    </source>
</reference>
<feature type="signal peptide" evidence="1">
    <location>
        <begin position="1"/>
        <end position="25"/>
    </location>
</feature>
<sequence length="562" mass="60265">MNRRRSAVTILIVAGALLAPAPASAANTTLTVNAASPFRPVSHVGAGGLYALAENNRPADTMLLPLKLNTLTQPSPRVGQRPNGQPPGGDALLVAPQATRVGAAEYIRMPDIYPNFPYQWVSWNDWLSKVDTQVRDRLAATGTSNIAGWELWNEPDYTWNTSAAGSFNAGWVTTFRRVRALDALTPIVGPSTATYNESWMRSFLTYARDNNALPDIICWHELTAASRIAGDIANYRALESSLGISPRRISINEYATPTEIDQPGPVASYIAKFERGGVNDAERAFWYEYGTVNGLTVNNQPTGSWWLYKWYGDMAGNMVVTTPRAQTGLDGFASHDPTRRIVDVVFGGESATNFVRVTGLSTVGGQVRVTLESTPANGRTSVVSNPTTISNTTATVSNGELTVTVPNMSATSGYHLRIQPTSGVPAYQQRYEAENAAIFRANRFGSSSASAGAYVGQIDNTGDPRTASYVDFVVNVPTARAYTMRIGYANATGATSTHGLAYNGGAWSTVSYPPTGAWGQFGATVSTSVTLRAGYNVIRLAKGSPFFGGGTGYAELDYIELV</sequence>
<dbReference type="PROSITE" id="PS51175">
    <property type="entry name" value="CBM6"/>
    <property type="match status" value="1"/>
</dbReference>
<comment type="caution">
    <text evidence="3">The sequence shown here is derived from an EMBL/GenBank/DDBJ whole genome shotgun (WGS) entry which is preliminary data.</text>
</comment>
<dbReference type="InterPro" id="IPR008979">
    <property type="entry name" value="Galactose-bd-like_sf"/>
</dbReference>
<gene>
    <name evidence="3" type="ORF">Vau01_086560</name>
</gene>
<dbReference type="InterPro" id="IPR017853">
    <property type="entry name" value="GH"/>
</dbReference>
<dbReference type="EMBL" id="BOPG01000063">
    <property type="protein sequence ID" value="GIJ61140.1"/>
    <property type="molecule type" value="Genomic_DNA"/>
</dbReference>
<accession>A0A8J3ZFX8</accession>
<dbReference type="GO" id="GO:0030246">
    <property type="term" value="F:carbohydrate binding"/>
    <property type="evidence" value="ECO:0007669"/>
    <property type="project" value="InterPro"/>
</dbReference>
<dbReference type="AlphaFoldDB" id="A0A8J3ZFX8"/>
<dbReference type="RefSeq" id="WP_239152310.1">
    <property type="nucleotide sequence ID" value="NZ_BOPG01000063.1"/>
</dbReference>
<evidence type="ECO:0000313" key="3">
    <source>
        <dbReference type="EMBL" id="GIJ61140.1"/>
    </source>
</evidence>
<evidence type="ECO:0000256" key="1">
    <source>
        <dbReference type="SAM" id="SignalP"/>
    </source>
</evidence>
<evidence type="ECO:0000313" key="4">
    <source>
        <dbReference type="Proteomes" id="UP000612585"/>
    </source>
</evidence>
<keyword evidence="1" id="KW-0732">Signal</keyword>
<proteinExistence type="predicted"/>
<keyword evidence="4" id="KW-1185">Reference proteome</keyword>
<evidence type="ECO:0000259" key="2">
    <source>
        <dbReference type="PROSITE" id="PS51175"/>
    </source>
</evidence>
<dbReference type="SUPFAM" id="SSF51445">
    <property type="entry name" value="(Trans)glycosidases"/>
    <property type="match status" value="1"/>
</dbReference>
<dbReference type="InterPro" id="IPR005084">
    <property type="entry name" value="CBM6"/>
</dbReference>
<dbReference type="SUPFAM" id="SSF49785">
    <property type="entry name" value="Galactose-binding domain-like"/>
    <property type="match status" value="1"/>
</dbReference>
<name>A0A8J3ZFX8_9ACTN</name>
<organism evidence="3 4">
    <name type="scientific">Virgisporangium aurantiacum</name>
    <dbReference type="NCBI Taxonomy" id="175570"/>
    <lineage>
        <taxon>Bacteria</taxon>
        <taxon>Bacillati</taxon>
        <taxon>Actinomycetota</taxon>
        <taxon>Actinomycetes</taxon>
        <taxon>Micromonosporales</taxon>
        <taxon>Micromonosporaceae</taxon>
        <taxon>Virgisporangium</taxon>
    </lineage>
</organism>
<dbReference type="Gene3D" id="2.60.120.260">
    <property type="entry name" value="Galactose-binding domain-like"/>
    <property type="match status" value="1"/>
</dbReference>
<feature type="domain" description="CBM6" evidence="2">
    <location>
        <begin position="429"/>
        <end position="562"/>
    </location>
</feature>
<protein>
    <recommendedName>
        <fullName evidence="2">CBM6 domain-containing protein</fullName>
    </recommendedName>
</protein>